<dbReference type="InterPro" id="IPR014214">
    <property type="entry name" value="Dipicolinic_acid_synth_B"/>
</dbReference>
<dbReference type="AlphaFoldDB" id="A0A9D1HJW2"/>
<proteinExistence type="predicted"/>
<organism evidence="2 3">
    <name type="scientific">Candidatus Avidehalobacter gallistercoris</name>
    <dbReference type="NCBI Taxonomy" id="2840694"/>
    <lineage>
        <taxon>Bacteria</taxon>
        <taxon>Bacillati</taxon>
        <taxon>Bacillota</taxon>
        <taxon>Clostridia</taxon>
        <taxon>Eubacteriales</taxon>
        <taxon>Peptococcaceae</taxon>
        <taxon>Peptococcaceae incertae sedis</taxon>
        <taxon>Candidatus Avidehalobacter</taxon>
    </lineage>
</organism>
<evidence type="ECO:0000259" key="1">
    <source>
        <dbReference type="Pfam" id="PF02441"/>
    </source>
</evidence>
<reference evidence="2" key="1">
    <citation type="submission" date="2020-10" db="EMBL/GenBank/DDBJ databases">
        <authorList>
            <person name="Gilroy R."/>
        </authorList>
    </citation>
    <scope>NUCLEOTIDE SEQUENCE</scope>
    <source>
        <strain evidence="2">2830</strain>
    </source>
</reference>
<dbReference type="Pfam" id="PF02441">
    <property type="entry name" value="Flavoprotein"/>
    <property type="match status" value="1"/>
</dbReference>
<dbReference type="NCBIfam" id="TIGR02852">
    <property type="entry name" value="spore_dpaB"/>
    <property type="match status" value="1"/>
</dbReference>
<dbReference type="NCBIfam" id="NF006161">
    <property type="entry name" value="PRK08305.1"/>
    <property type="match status" value="1"/>
</dbReference>
<dbReference type="EMBL" id="DVMH01000021">
    <property type="protein sequence ID" value="HIU10444.1"/>
    <property type="molecule type" value="Genomic_DNA"/>
</dbReference>
<evidence type="ECO:0000313" key="3">
    <source>
        <dbReference type="Proteomes" id="UP000824124"/>
    </source>
</evidence>
<dbReference type="InterPro" id="IPR036551">
    <property type="entry name" value="Flavin_trans-like"/>
</dbReference>
<feature type="domain" description="Flavoprotein" evidence="1">
    <location>
        <begin position="15"/>
        <end position="177"/>
    </location>
</feature>
<dbReference type="Proteomes" id="UP000824124">
    <property type="component" value="Unassembled WGS sequence"/>
</dbReference>
<dbReference type="SUPFAM" id="SSF52507">
    <property type="entry name" value="Homo-oligomeric flavin-containing Cys decarboxylases, HFCD"/>
    <property type="match status" value="1"/>
</dbReference>
<protein>
    <submittedName>
        <fullName evidence="2">Dipicolinate synthase subunit B</fullName>
    </submittedName>
</protein>
<name>A0A9D1HJW2_9FIRM</name>
<reference evidence="2" key="2">
    <citation type="journal article" date="2021" name="PeerJ">
        <title>Extensive microbial diversity within the chicken gut microbiome revealed by metagenomics and culture.</title>
        <authorList>
            <person name="Gilroy R."/>
            <person name="Ravi A."/>
            <person name="Getino M."/>
            <person name="Pursley I."/>
            <person name="Horton D.L."/>
            <person name="Alikhan N.F."/>
            <person name="Baker D."/>
            <person name="Gharbi K."/>
            <person name="Hall N."/>
            <person name="Watson M."/>
            <person name="Adriaenssens E.M."/>
            <person name="Foster-Nyarko E."/>
            <person name="Jarju S."/>
            <person name="Secka A."/>
            <person name="Antonio M."/>
            <person name="Oren A."/>
            <person name="Chaudhuri R.R."/>
            <person name="La Ragione R."/>
            <person name="Hildebrand F."/>
            <person name="Pallen M.J."/>
        </authorList>
    </citation>
    <scope>NUCLEOTIDE SEQUENCE</scope>
    <source>
        <strain evidence="2">2830</strain>
    </source>
</reference>
<comment type="caution">
    <text evidence="2">The sequence shown here is derived from an EMBL/GenBank/DDBJ whole genome shotgun (WGS) entry which is preliminary data.</text>
</comment>
<dbReference type="InterPro" id="IPR003382">
    <property type="entry name" value="Flavoprotein"/>
</dbReference>
<gene>
    <name evidence="2" type="ORF">IAB00_04250</name>
</gene>
<dbReference type="PIRSF" id="PIRSF001390">
    <property type="entry name" value="Dipicolinate_synth_subunit_B"/>
    <property type="match status" value="1"/>
</dbReference>
<sequence length="204" mass="21796">MTAEYTNWREILRDKTIGVGLTGSFCTMRRVLAKLRELKTLPGVELIPILSENVQNLDSKFGRAVEWREELADMGAAAPLLSIPAAEPIGPTACLDVMLLAPCTGNSMAKLALGITDGPVLMAAKAHLRNQKPLLIALATNDALGANAKNLGALLNVKNVYFVPLGQDDPLKKPASLIFDAEVLLPALAAAACGKQLQPVLREY</sequence>
<evidence type="ECO:0000313" key="2">
    <source>
        <dbReference type="EMBL" id="HIU10444.1"/>
    </source>
</evidence>
<dbReference type="GO" id="GO:0003824">
    <property type="term" value="F:catalytic activity"/>
    <property type="evidence" value="ECO:0007669"/>
    <property type="project" value="InterPro"/>
</dbReference>
<dbReference type="Gene3D" id="3.40.50.1950">
    <property type="entry name" value="Flavin prenyltransferase-like"/>
    <property type="match status" value="1"/>
</dbReference>
<accession>A0A9D1HJW2</accession>